<accession>A0A963Z511</accession>
<dbReference type="PANTHER" id="PTHR43434">
    <property type="entry name" value="PHOSPHOGLYCOLATE PHOSPHATASE"/>
    <property type="match status" value="1"/>
</dbReference>
<keyword evidence="6" id="KW-1185">Reference proteome</keyword>
<comment type="pathway">
    <text evidence="2">Organic acid metabolism; glycolate biosynthesis; glycolate from 2-phosphoglycolate: step 1/1.</text>
</comment>
<dbReference type="SFLD" id="SFLDG01129">
    <property type="entry name" value="C1.5:_HAD__Beta-PGM__Phosphata"/>
    <property type="match status" value="1"/>
</dbReference>
<dbReference type="InterPro" id="IPR023214">
    <property type="entry name" value="HAD_sf"/>
</dbReference>
<evidence type="ECO:0000256" key="4">
    <source>
        <dbReference type="ARBA" id="ARBA00013078"/>
    </source>
</evidence>
<evidence type="ECO:0000313" key="6">
    <source>
        <dbReference type="Proteomes" id="UP000721844"/>
    </source>
</evidence>
<dbReference type="Proteomes" id="UP000721844">
    <property type="component" value="Unassembled WGS sequence"/>
</dbReference>
<protein>
    <recommendedName>
        <fullName evidence="4">phosphoglycolate phosphatase</fullName>
        <ecNumber evidence="4">3.1.3.18</ecNumber>
    </recommendedName>
</protein>
<name>A0A963Z511_9PROT</name>
<dbReference type="SUPFAM" id="SSF56784">
    <property type="entry name" value="HAD-like"/>
    <property type="match status" value="1"/>
</dbReference>
<reference evidence="5 6" key="1">
    <citation type="journal article" date="2021" name="Microorganisms">
        <title>Acidisoma silvae sp. nov. and Acidisomacellulosilytica sp. nov., Two Acidophilic Bacteria Isolated from Decaying Wood, Hydrolyzing Cellulose and Producing Poly-3-hydroxybutyrate.</title>
        <authorList>
            <person name="Mieszkin S."/>
            <person name="Pouder E."/>
            <person name="Uroz S."/>
            <person name="Simon-Colin C."/>
            <person name="Alain K."/>
        </authorList>
    </citation>
    <scope>NUCLEOTIDE SEQUENCE [LARGE SCALE GENOMIC DNA]</scope>
    <source>
        <strain evidence="5 6">HW T5.17</strain>
    </source>
</reference>
<gene>
    <name evidence="5" type="ORF">ACELLULO517_20285</name>
</gene>
<dbReference type="PANTHER" id="PTHR43434:SF1">
    <property type="entry name" value="PHOSPHOGLYCOLATE PHOSPHATASE"/>
    <property type="match status" value="1"/>
</dbReference>
<dbReference type="Gene3D" id="3.40.50.1000">
    <property type="entry name" value="HAD superfamily/HAD-like"/>
    <property type="match status" value="1"/>
</dbReference>
<comment type="similarity">
    <text evidence="3">Belongs to the HAD-like hydrolase superfamily. CbbY/CbbZ/Gph/YieH family.</text>
</comment>
<dbReference type="Gene3D" id="1.10.150.240">
    <property type="entry name" value="Putative phosphatase, domain 2"/>
    <property type="match status" value="1"/>
</dbReference>
<dbReference type="GO" id="GO:0008967">
    <property type="term" value="F:phosphoglycolate phosphatase activity"/>
    <property type="evidence" value="ECO:0007669"/>
    <property type="project" value="UniProtKB-EC"/>
</dbReference>
<proteinExistence type="inferred from homology"/>
<organism evidence="5 6">
    <name type="scientific">Acidisoma cellulosilyticum</name>
    <dbReference type="NCBI Taxonomy" id="2802395"/>
    <lineage>
        <taxon>Bacteria</taxon>
        <taxon>Pseudomonadati</taxon>
        <taxon>Pseudomonadota</taxon>
        <taxon>Alphaproteobacteria</taxon>
        <taxon>Acetobacterales</taxon>
        <taxon>Acidocellaceae</taxon>
        <taxon>Acidisoma</taxon>
    </lineage>
</organism>
<dbReference type="GO" id="GO:0006281">
    <property type="term" value="P:DNA repair"/>
    <property type="evidence" value="ECO:0007669"/>
    <property type="project" value="TreeGrafter"/>
</dbReference>
<evidence type="ECO:0000313" key="5">
    <source>
        <dbReference type="EMBL" id="MCB8882596.1"/>
    </source>
</evidence>
<sequence length="224" mass="23908">MPPILVEHVIFDLDGTLVDTRKAVEECYRYVFTTVLRQTFPPSSIDAHVLYAMRPLEVFSIIAPELASLCFDAYQRQYPSASAEVILYDGARDLILAVLDAGRKPSLVTNKGLARTLIDLDRAGIDLASFTAVVTAEDTADRKPHPAPILLGLQRAKAAAADAVYIGDAPHDVAAAQAAGTRSIAVTYGFYSRAEMSAVGADLVVHDIPELASALGLDVKASAP</sequence>
<evidence type="ECO:0000256" key="1">
    <source>
        <dbReference type="ARBA" id="ARBA00000830"/>
    </source>
</evidence>
<dbReference type="InterPro" id="IPR041492">
    <property type="entry name" value="HAD_2"/>
</dbReference>
<dbReference type="AlphaFoldDB" id="A0A963Z511"/>
<dbReference type="EC" id="3.1.3.18" evidence="4"/>
<dbReference type="Pfam" id="PF13419">
    <property type="entry name" value="HAD_2"/>
    <property type="match status" value="1"/>
</dbReference>
<evidence type="ECO:0000256" key="2">
    <source>
        <dbReference type="ARBA" id="ARBA00004818"/>
    </source>
</evidence>
<comment type="caution">
    <text evidence="5">The sequence shown here is derived from an EMBL/GenBank/DDBJ whole genome shotgun (WGS) entry which is preliminary data.</text>
</comment>
<dbReference type="InterPro" id="IPR036412">
    <property type="entry name" value="HAD-like_sf"/>
</dbReference>
<keyword evidence="5" id="KW-0378">Hydrolase</keyword>
<dbReference type="InterPro" id="IPR050155">
    <property type="entry name" value="HAD-like_hydrolase_sf"/>
</dbReference>
<dbReference type="SFLD" id="SFLDS00003">
    <property type="entry name" value="Haloacid_Dehalogenase"/>
    <property type="match status" value="1"/>
</dbReference>
<dbReference type="EMBL" id="JAESVA010000008">
    <property type="protein sequence ID" value="MCB8882596.1"/>
    <property type="molecule type" value="Genomic_DNA"/>
</dbReference>
<dbReference type="RefSeq" id="WP_227309258.1">
    <property type="nucleotide sequence ID" value="NZ_JAESVA010000008.1"/>
</dbReference>
<dbReference type="InterPro" id="IPR023198">
    <property type="entry name" value="PGP-like_dom2"/>
</dbReference>
<evidence type="ECO:0000256" key="3">
    <source>
        <dbReference type="ARBA" id="ARBA00006171"/>
    </source>
</evidence>
<comment type="catalytic activity">
    <reaction evidence="1">
        <text>2-phosphoglycolate + H2O = glycolate + phosphate</text>
        <dbReference type="Rhea" id="RHEA:14369"/>
        <dbReference type="ChEBI" id="CHEBI:15377"/>
        <dbReference type="ChEBI" id="CHEBI:29805"/>
        <dbReference type="ChEBI" id="CHEBI:43474"/>
        <dbReference type="ChEBI" id="CHEBI:58033"/>
        <dbReference type="EC" id="3.1.3.18"/>
    </reaction>
</comment>